<feature type="non-terminal residue" evidence="3">
    <location>
        <position position="105"/>
    </location>
</feature>
<keyword evidence="4" id="KW-1185">Reference proteome</keyword>
<name>A0A8H7ZPB3_9FUNG</name>
<organism evidence="3 4">
    <name type="scientific">Olpidium bornovanus</name>
    <dbReference type="NCBI Taxonomy" id="278681"/>
    <lineage>
        <taxon>Eukaryota</taxon>
        <taxon>Fungi</taxon>
        <taxon>Fungi incertae sedis</taxon>
        <taxon>Olpidiomycota</taxon>
        <taxon>Olpidiomycotina</taxon>
        <taxon>Olpidiomycetes</taxon>
        <taxon>Olpidiales</taxon>
        <taxon>Olpidiaceae</taxon>
        <taxon>Olpidium</taxon>
    </lineage>
</organism>
<feature type="chain" id="PRO_5034576381" evidence="2">
    <location>
        <begin position="23"/>
        <end position="105"/>
    </location>
</feature>
<comment type="caution">
    <text evidence="3">The sequence shown here is derived from an EMBL/GenBank/DDBJ whole genome shotgun (WGS) entry which is preliminary data.</text>
</comment>
<feature type="signal peptide" evidence="2">
    <location>
        <begin position="1"/>
        <end position="22"/>
    </location>
</feature>
<dbReference type="Proteomes" id="UP000673691">
    <property type="component" value="Unassembled WGS sequence"/>
</dbReference>
<keyword evidence="2" id="KW-0732">Signal</keyword>
<dbReference type="AlphaFoldDB" id="A0A8H7ZPB3"/>
<evidence type="ECO:0000256" key="2">
    <source>
        <dbReference type="SAM" id="SignalP"/>
    </source>
</evidence>
<dbReference type="EMBL" id="JAEFCI010011045">
    <property type="protein sequence ID" value="KAG5456856.1"/>
    <property type="molecule type" value="Genomic_DNA"/>
</dbReference>
<reference evidence="3 4" key="1">
    <citation type="journal article" name="Sci. Rep.">
        <title>Genome-scale phylogenetic analyses confirm Olpidium as the closest living zoosporic fungus to the non-flagellated, terrestrial fungi.</title>
        <authorList>
            <person name="Chang Y."/>
            <person name="Rochon D."/>
            <person name="Sekimoto S."/>
            <person name="Wang Y."/>
            <person name="Chovatia M."/>
            <person name="Sandor L."/>
            <person name="Salamov A."/>
            <person name="Grigoriev I.V."/>
            <person name="Stajich J.E."/>
            <person name="Spatafora J.W."/>
        </authorList>
    </citation>
    <scope>NUCLEOTIDE SEQUENCE [LARGE SCALE GENOMIC DNA]</scope>
    <source>
        <strain evidence="3">S191</strain>
    </source>
</reference>
<evidence type="ECO:0000313" key="3">
    <source>
        <dbReference type="EMBL" id="KAG5456856.1"/>
    </source>
</evidence>
<feature type="region of interest" description="Disordered" evidence="1">
    <location>
        <begin position="83"/>
        <end position="105"/>
    </location>
</feature>
<evidence type="ECO:0000313" key="4">
    <source>
        <dbReference type="Proteomes" id="UP000673691"/>
    </source>
</evidence>
<evidence type="ECO:0000256" key="1">
    <source>
        <dbReference type="SAM" id="MobiDB-lite"/>
    </source>
</evidence>
<feature type="compositionally biased region" description="Gly residues" evidence="1">
    <location>
        <begin position="94"/>
        <end position="105"/>
    </location>
</feature>
<gene>
    <name evidence="3" type="ORF">BJ554DRAFT_3284</name>
</gene>
<accession>A0A8H7ZPB3</accession>
<protein>
    <submittedName>
        <fullName evidence="3">Uncharacterized protein</fullName>
    </submittedName>
</protein>
<sequence length="105" mass="11332">MVAAAVFVIAACLLACVLQVEGEKWQPTIPQEVCIRSYVGPLCISHKPHSKRRSVKLYECLTPGLNKWNLHLVDSTPNEDGALYNIKDSRNGERGGGAGRVGTGA</sequence>
<proteinExistence type="predicted"/>